<keyword evidence="2" id="KW-1185">Reference proteome</keyword>
<proteinExistence type="predicted"/>
<accession>A0ABV5KBB5</accession>
<organism evidence="1 2">
    <name type="scientific">Nocardioides plantarum</name>
    <dbReference type="NCBI Taxonomy" id="29299"/>
    <lineage>
        <taxon>Bacteria</taxon>
        <taxon>Bacillati</taxon>
        <taxon>Actinomycetota</taxon>
        <taxon>Actinomycetes</taxon>
        <taxon>Propionibacteriales</taxon>
        <taxon>Nocardioidaceae</taxon>
        <taxon>Nocardioides</taxon>
    </lineage>
</organism>
<comment type="caution">
    <text evidence="1">The sequence shown here is derived from an EMBL/GenBank/DDBJ whole genome shotgun (WGS) entry which is preliminary data.</text>
</comment>
<protein>
    <submittedName>
        <fullName evidence="1">Uncharacterized protein</fullName>
    </submittedName>
</protein>
<name>A0ABV5KBB5_9ACTN</name>
<dbReference type="EMBL" id="JBHMDG010000015">
    <property type="protein sequence ID" value="MFB9314021.1"/>
    <property type="molecule type" value="Genomic_DNA"/>
</dbReference>
<reference evidence="1 2" key="1">
    <citation type="submission" date="2024-09" db="EMBL/GenBank/DDBJ databases">
        <authorList>
            <person name="Sun Q."/>
            <person name="Mori K."/>
        </authorList>
    </citation>
    <scope>NUCLEOTIDE SEQUENCE [LARGE SCALE GENOMIC DNA]</scope>
    <source>
        <strain evidence="1 2">JCM 9626</strain>
    </source>
</reference>
<evidence type="ECO:0000313" key="1">
    <source>
        <dbReference type="EMBL" id="MFB9314021.1"/>
    </source>
</evidence>
<gene>
    <name evidence="1" type="ORF">ACFFRI_13285</name>
</gene>
<dbReference type="Proteomes" id="UP001589750">
    <property type="component" value="Unassembled WGS sequence"/>
</dbReference>
<evidence type="ECO:0000313" key="2">
    <source>
        <dbReference type="Proteomes" id="UP001589750"/>
    </source>
</evidence>
<dbReference type="RefSeq" id="WP_140007497.1">
    <property type="nucleotide sequence ID" value="NZ_JBHMDG010000015.1"/>
</dbReference>
<sequence length="168" mass="19018">MTVAVTFSVWLIVSALNQFQMPAVKKLKRKDYFGLIPRWTFFAPNPARSDYHLYYRDQLPGGSLTPWSELNSPGERRLIVSVWNPGKRRQKAISDFMRSLSRTYRNLGSDPETLQLSLPYIGLLHYVSNADGHASEAVATQFAVLQTFGFHTTRAPRTVLHSGLHGLP</sequence>